<keyword evidence="5" id="KW-1133">Transmembrane helix</keyword>
<feature type="domain" description="GRF-type" evidence="6">
    <location>
        <begin position="79"/>
        <end position="121"/>
    </location>
</feature>
<accession>A0AAP0FDT4</accession>
<dbReference type="InterPro" id="IPR010666">
    <property type="entry name" value="Znf_GRF"/>
</dbReference>
<keyword evidence="1" id="KW-0479">Metal-binding</keyword>
<evidence type="ECO:0000259" key="6">
    <source>
        <dbReference type="PROSITE" id="PS51999"/>
    </source>
</evidence>
<organism evidence="7 8">
    <name type="scientific">Stephania yunnanensis</name>
    <dbReference type="NCBI Taxonomy" id="152371"/>
    <lineage>
        <taxon>Eukaryota</taxon>
        <taxon>Viridiplantae</taxon>
        <taxon>Streptophyta</taxon>
        <taxon>Embryophyta</taxon>
        <taxon>Tracheophyta</taxon>
        <taxon>Spermatophyta</taxon>
        <taxon>Magnoliopsida</taxon>
        <taxon>Ranunculales</taxon>
        <taxon>Menispermaceae</taxon>
        <taxon>Menispermoideae</taxon>
        <taxon>Cissampelideae</taxon>
        <taxon>Stephania</taxon>
    </lineage>
</organism>
<keyword evidence="3" id="KW-0862">Zinc</keyword>
<feature type="transmembrane region" description="Helical" evidence="5">
    <location>
        <begin position="159"/>
        <end position="179"/>
    </location>
</feature>
<evidence type="ECO:0000256" key="1">
    <source>
        <dbReference type="ARBA" id="ARBA00022723"/>
    </source>
</evidence>
<evidence type="ECO:0000256" key="5">
    <source>
        <dbReference type="SAM" id="Phobius"/>
    </source>
</evidence>
<sequence>MSLPLALSDPRSRYLPLTDRSTALALCDVFTAPITALDLSRALISVRSLSLDLSHSSCYIVIFVAWPKIMEFVKGHEYCYCGVPAVVFTSWTATNPGRRFYRCRKYTHRYGCEYFYWFDPEMTDRATIVINGSLRKLDRMESEKRLQDEFNGRRKLNGCAVACWLCLVIIVLLFGFIVYK</sequence>
<dbReference type="EMBL" id="JBBNAF010000010">
    <property type="protein sequence ID" value="KAK9106653.1"/>
    <property type="molecule type" value="Genomic_DNA"/>
</dbReference>
<protein>
    <recommendedName>
        <fullName evidence="6">GRF-type domain-containing protein</fullName>
    </recommendedName>
</protein>
<evidence type="ECO:0000256" key="2">
    <source>
        <dbReference type="ARBA" id="ARBA00022771"/>
    </source>
</evidence>
<dbReference type="PROSITE" id="PS51999">
    <property type="entry name" value="ZF_GRF"/>
    <property type="match status" value="1"/>
</dbReference>
<name>A0AAP0FDT4_9MAGN</name>
<dbReference type="Pfam" id="PF06839">
    <property type="entry name" value="Zn_ribbon_GRF"/>
    <property type="match status" value="1"/>
</dbReference>
<evidence type="ECO:0000313" key="8">
    <source>
        <dbReference type="Proteomes" id="UP001420932"/>
    </source>
</evidence>
<keyword evidence="2 4" id="KW-0863">Zinc-finger</keyword>
<dbReference type="Proteomes" id="UP001420932">
    <property type="component" value="Unassembled WGS sequence"/>
</dbReference>
<evidence type="ECO:0000256" key="4">
    <source>
        <dbReference type="PROSITE-ProRule" id="PRU01343"/>
    </source>
</evidence>
<gene>
    <name evidence="7" type="ORF">Syun_022664</name>
</gene>
<keyword evidence="5" id="KW-0812">Transmembrane</keyword>
<keyword evidence="5" id="KW-0472">Membrane</keyword>
<reference evidence="7 8" key="1">
    <citation type="submission" date="2024-01" db="EMBL/GenBank/DDBJ databases">
        <title>Genome assemblies of Stephania.</title>
        <authorList>
            <person name="Yang L."/>
        </authorList>
    </citation>
    <scope>NUCLEOTIDE SEQUENCE [LARGE SCALE GENOMIC DNA]</scope>
    <source>
        <strain evidence="7">YNDBR</strain>
        <tissue evidence="7">Leaf</tissue>
    </source>
</reference>
<proteinExistence type="predicted"/>
<keyword evidence="8" id="KW-1185">Reference proteome</keyword>
<comment type="caution">
    <text evidence="7">The sequence shown here is derived from an EMBL/GenBank/DDBJ whole genome shotgun (WGS) entry which is preliminary data.</text>
</comment>
<evidence type="ECO:0000313" key="7">
    <source>
        <dbReference type="EMBL" id="KAK9106653.1"/>
    </source>
</evidence>
<evidence type="ECO:0000256" key="3">
    <source>
        <dbReference type="ARBA" id="ARBA00022833"/>
    </source>
</evidence>
<dbReference type="GO" id="GO:0008270">
    <property type="term" value="F:zinc ion binding"/>
    <property type="evidence" value="ECO:0007669"/>
    <property type="project" value="UniProtKB-KW"/>
</dbReference>
<dbReference type="PANTHER" id="PTHR33248">
    <property type="entry name" value="ZINC ION-BINDING PROTEIN"/>
    <property type="match status" value="1"/>
</dbReference>
<dbReference type="AlphaFoldDB" id="A0AAP0FDT4"/>